<proteinExistence type="predicted"/>
<protein>
    <recommendedName>
        <fullName evidence="3">Porin domain-containing protein</fullName>
    </recommendedName>
</protein>
<reference evidence="1 2" key="1">
    <citation type="submission" date="2016-08" db="EMBL/GenBank/DDBJ databases">
        <authorList>
            <person name="Seilhamer J.J."/>
        </authorList>
    </citation>
    <scope>NUCLEOTIDE SEQUENCE [LARGE SCALE GENOMIC DNA]</scope>
    <source>
        <strain evidence="1 2">KCTC 42603</strain>
    </source>
</reference>
<evidence type="ECO:0000313" key="1">
    <source>
        <dbReference type="EMBL" id="OFC70503.1"/>
    </source>
</evidence>
<dbReference type="SUPFAM" id="SSF56935">
    <property type="entry name" value="Porins"/>
    <property type="match status" value="1"/>
</dbReference>
<organism evidence="1 2">
    <name type="scientific">Alteromonas confluentis</name>
    <dbReference type="NCBI Taxonomy" id="1656094"/>
    <lineage>
        <taxon>Bacteria</taxon>
        <taxon>Pseudomonadati</taxon>
        <taxon>Pseudomonadota</taxon>
        <taxon>Gammaproteobacteria</taxon>
        <taxon>Alteromonadales</taxon>
        <taxon>Alteromonadaceae</taxon>
        <taxon>Alteromonas/Salinimonas group</taxon>
        <taxon>Alteromonas</taxon>
    </lineage>
</organism>
<gene>
    <name evidence="1" type="ORF">BFC18_14885</name>
</gene>
<evidence type="ECO:0008006" key="3">
    <source>
        <dbReference type="Google" id="ProtNLM"/>
    </source>
</evidence>
<dbReference type="STRING" id="1656094.BFC18_14885"/>
<dbReference type="EMBL" id="MDHN01000029">
    <property type="protein sequence ID" value="OFC70503.1"/>
    <property type="molecule type" value="Genomic_DNA"/>
</dbReference>
<comment type="caution">
    <text evidence="1">The sequence shown here is derived from an EMBL/GenBank/DDBJ whole genome shotgun (WGS) entry which is preliminary data.</text>
</comment>
<evidence type="ECO:0000313" key="2">
    <source>
        <dbReference type="Proteomes" id="UP000175691"/>
    </source>
</evidence>
<dbReference type="Proteomes" id="UP000175691">
    <property type="component" value="Unassembled WGS sequence"/>
</dbReference>
<sequence>MSLLGGLQCFPASAESAFSWHGFLSQGVSQSVHSDFVSDNGDVSFNLTELGINMRYDVNASLAFVGQAVYLDGGNRFEQGGRLDYLYLDWRLPEFSNATLNVNVGRFKNPHWLYSATRDVPQTRATIILPQSLYFDNFRDVALGSDGVLLRYYHAAEEGSFRVNWSYGKSPMSTFQTKALLGEFAQGELEQDFAHQFSAYWQSASLSWQIGVSYLDSDFTYNPAAVDFYVAAEREVQLYTISVAYFAENWEFATELQRNHRIDQGGYAPDYMVNQQGEGGYVQLRYRIAPSYTVTTSYDMYISDREDRDGEVLEAMTGGMVPAYYGFEKTIAVGLQWDPAPHWRVQAEHHWVHGAGRLTSLPSSQNTPETKEHWRMWAMQVMYWF</sequence>
<name>A0A1E7ZAE0_9ALTE</name>
<dbReference type="AlphaFoldDB" id="A0A1E7ZAE0"/>
<keyword evidence="2" id="KW-1185">Reference proteome</keyword>
<accession>A0A1E7ZAE0</accession>